<name>A0AAV0VDV9_9STRA</name>
<evidence type="ECO:0000313" key="2">
    <source>
        <dbReference type="Proteomes" id="UP001162029"/>
    </source>
</evidence>
<evidence type="ECO:0000313" key="1">
    <source>
        <dbReference type="EMBL" id="CAI5745909.1"/>
    </source>
</evidence>
<reference evidence="1" key="1">
    <citation type="submission" date="2022-12" db="EMBL/GenBank/DDBJ databases">
        <authorList>
            <person name="Webb A."/>
        </authorList>
    </citation>
    <scope>NUCLEOTIDE SEQUENCE</scope>
    <source>
        <strain evidence="1">Pd1</strain>
    </source>
</reference>
<comment type="caution">
    <text evidence="1">The sequence shown here is derived from an EMBL/GenBank/DDBJ whole genome shotgun (WGS) entry which is preliminary data.</text>
</comment>
<sequence>MLAIHRAATKRVLASPMGQIMNFSNIRDKEKAAEAVYFNKEDEKSLRKLLQKMKGQTDAVDKTGYKEHVDHDKKGLKKIAGLNLSDEQIEALLKWKHQQ</sequence>
<protein>
    <submittedName>
        <fullName evidence="1">Uncharacterized protein</fullName>
    </submittedName>
</protein>
<dbReference type="Proteomes" id="UP001162029">
    <property type="component" value="Unassembled WGS sequence"/>
</dbReference>
<dbReference type="EMBL" id="CANTFM010002333">
    <property type="protein sequence ID" value="CAI5745909.1"/>
    <property type="molecule type" value="Genomic_DNA"/>
</dbReference>
<keyword evidence="2" id="KW-1185">Reference proteome</keyword>
<dbReference type="AlphaFoldDB" id="A0AAV0VDV9"/>
<organism evidence="1 2">
    <name type="scientific">Peronospora destructor</name>
    <dbReference type="NCBI Taxonomy" id="86335"/>
    <lineage>
        <taxon>Eukaryota</taxon>
        <taxon>Sar</taxon>
        <taxon>Stramenopiles</taxon>
        <taxon>Oomycota</taxon>
        <taxon>Peronosporomycetes</taxon>
        <taxon>Peronosporales</taxon>
        <taxon>Peronosporaceae</taxon>
        <taxon>Peronospora</taxon>
    </lineage>
</organism>
<gene>
    <name evidence="1" type="ORF">PDE001_LOCUS10943</name>
</gene>
<proteinExistence type="predicted"/>
<accession>A0AAV0VDV9</accession>